<dbReference type="AlphaFoldDB" id="A0AAE3SJF4"/>
<proteinExistence type="predicted"/>
<gene>
    <name evidence="1" type="ORF">OM074_08520</name>
</gene>
<dbReference type="InterPro" id="IPR054333">
    <property type="entry name" value="REase-ARP-assoc"/>
</dbReference>
<evidence type="ECO:0000313" key="2">
    <source>
        <dbReference type="Proteomes" id="UP001207408"/>
    </source>
</evidence>
<evidence type="ECO:0000313" key="1">
    <source>
        <dbReference type="EMBL" id="MCW3805672.1"/>
    </source>
</evidence>
<accession>A0AAE3SJF4</accession>
<keyword evidence="2" id="KW-1185">Reference proteome</keyword>
<sequence>MSDFIQTQRQNQINWRKTNISTAEWGFQNGGKYEHIIPKSKWIETVYLPIRNELTTYLVEKNIKEHTGVHNLMSSWVLSANLYFPVRSSEAFKKLMLQFLQEKISKDITELVDIQLEFAFEANSILHPSTLLGEMDGSRGSGQTSPDVAFLVKTKNGDGIVLTECKYSEHSFYPCSARTVKGREEKPDNPDPKRCLEVFTENGYKRICHQTVWGRKYWNNLSLSDSAQSKIKRCPASTGGYQLFRQQSLAEGIAQSGKYALVASTVAFDGRNNDLITCLKTTGIDDFQSGWSELWKGKALFKTWHHQDWVAFVRKNQKDNNCSDWLSYMNERYGY</sequence>
<organism evidence="1 2">
    <name type="scientific">Plebeiibacterium marinum</name>
    <dbReference type="NCBI Taxonomy" id="2992111"/>
    <lineage>
        <taxon>Bacteria</taxon>
        <taxon>Pseudomonadati</taxon>
        <taxon>Bacteroidota</taxon>
        <taxon>Bacteroidia</taxon>
        <taxon>Marinilabiliales</taxon>
        <taxon>Marinilabiliaceae</taxon>
        <taxon>Plebeiibacterium</taxon>
    </lineage>
</organism>
<dbReference type="RefSeq" id="WP_301199041.1">
    <property type="nucleotide sequence ID" value="NZ_JAPDPI010000014.1"/>
</dbReference>
<name>A0AAE3SJF4_9BACT</name>
<dbReference type="EMBL" id="JAPDPI010000014">
    <property type="protein sequence ID" value="MCW3805672.1"/>
    <property type="molecule type" value="Genomic_DNA"/>
</dbReference>
<protein>
    <submittedName>
        <fullName evidence="1">Uncharacterized protein</fullName>
    </submittedName>
</protein>
<reference evidence="1" key="1">
    <citation type="submission" date="2022-10" db="EMBL/GenBank/DDBJ databases">
        <authorList>
            <person name="Yu W.X."/>
        </authorList>
    </citation>
    <scope>NUCLEOTIDE SEQUENCE</scope>
    <source>
        <strain evidence="1">D04</strain>
    </source>
</reference>
<comment type="caution">
    <text evidence="1">The sequence shown here is derived from an EMBL/GenBank/DDBJ whole genome shotgun (WGS) entry which is preliminary data.</text>
</comment>
<dbReference type="Pfam" id="PF22558">
    <property type="entry name" value="REase-ARP"/>
    <property type="match status" value="1"/>
</dbReference>
<dbReference type="Proteomes" id="UP001207408">
    <property type="component" value="Unassembled WGS sequence"/>
</dbReference>